<dbReference type="GO" id="GO:0004397">
    <property type="term" value="F:histidine ammonia-lyase activity"/>
    <property type="evidence" value="ECO:0007669"/>
    <property type="project" value="UniProtKB-EC"/>
</dbReference>
<sequence>MTTTATTATTVIEPLVLGDRPLTLDDLVAVARHHRPVALGAAAEKAMAPSAAWIARLTDDMAEGEAARPVYSVNTGFGSLAGRQAFEAPEDAVELSRRLIVSNACGVGRHCAEDVVRATMLIRASSLARGYSGVRPDVVHTLLAMLNSGVHPAIPEYGSLGASGDLIPLAHLALALSRPATGTDPDEDSGLAHHDGELVSGCAAMAAAGIDRLALGAKEGLALTNGTSYSTAMCALALADAENLLATAEVTAAMSIEALLGFGDAFLPQLHEARGHPGQIATAARLRELLDGSAFVDGAADTDPVRQPPQDAYSLRCVPQVLGPVRDTLGFVHGIVETELNAATDNPLVVPGLPRDLKAVSGGNFHAQYLAFASDFLSIAVTEIGSIAERRLFRLNDGTLNRGLPDMLVDGEKVGMDCGYMLPQYLAAALVSDCKTLAHPDSVDSIPTCSNQEDHVSMASNAGRHARQVVANIEAVVATELLMAGQALELRLAEQGREAEALAPATRGALDRLRATPATDGRPIDHLTRDVVMYPRVHAALALVRSGAVVEAADGARQVV</sequence>
<dbReference type="InterPro" id="IPR008948">
    <property type="entry name" value="L-Aspartase-like"/>
</dbReference>
<dbReference type="Gene3D" id="1.10.275.10">
    <property type="entry name" value="Fumarase/aspartase (N-terminal domain)"/>
    <property type="match status" value="1"/>
</dbReference>
<keyword evidence="1 2" id="KW-0456">Lyase</keyword>
<reference evidence="2 3" key="1">
    <citation type="submission" date="2022-10" db="EMBL/GenBank/DDBJ databases">
        <authorList>
            <person name="Xie J."/>
            <person name="Shen N."/>
        </authorList>
    </citation>
    <scope>NUCLEOTIDE SEQUENCE [LARGE SCALE GENOMIC DNA]</scope>
    <source>
        <strain evidence="2 3">YIM65594</strain>
    </source>
</reference>
<gene>
    <name evidence="2" type="ORF">OKJ99_25175</name>
</gene>
<dbReference type="InterPro" id="IPR024083">
    <property type="entry name" value="Fumarase/histidase_N"/>
</dbReference>
<dbReference type="Gene3D" id="1.20.200.10">
    <property type="entry name" value="Fumarase/aspartase (Central domain)"/>
    <property type="match status" value="1"/>
</dbReference>
<accession>A0ABU6F9T0</accession>
<dbReference type="Pfam" id="PF00221">
    <property type="entry name" value="Lyase_aromatic"/>
    <property type="match status" value="1"/>
</dbReference>
<evidence type="ECO:0000313" key="3">
    <source>
        <dbReference type="Proteomes" id="UP001354931"/>
    </source>
</evidence>
<proteinExistence type="predicted"/>
<dbReference type="Proteomes" id="UP001354931">
    <property type="component" value="Unassembled WGS sequence"/>
</dbReference>
<protein>
    <submittedName>
        <fullName evidence="2">Histidine ammonia-lyase</fullName>
        <ecNumber evidence="2">4.3.1.3</ecNumber>
    </submittedName>
</protein>
<dbReference type="InterPro" id="IPR022313">
    <property type="entry name" value="Phe/His_NH3-lyase_AS"/>
</dbReference>
<dbReference type="InterPro" id="IPR001106">
    <property type="entry name" value="Aromatic_Lyase"/>
</dbReference>
<name>A0ABU6F9T0_9ACTN</name>
<dbReference type="NCBIfam" id="NF006871">
    <property type="entry name" value="PRK09367.1"/>
    <property type="match status" value="1"/>
</dbReference>
<dbReference type="EC" id="4.3.1.3" evidence="2"/>
<dbReference type="CDD" id="cd00332">
    <property type="entry name" value="PAL-HAL"/>
    <property type="match status" value="1"/>
</dbReference>
<dbReference type="EMBL" id="JAOZYC010000136">
    <property type="protein sequence ID" value="MEB8340796.1"/>
    <property type="molecule type" value="Genomic_DNA"/>
</dbReference>
<organism evidence="2 3">
    <name type="scientific">Streptomyces endophyticus</name>
    <dbReference type="NCBI Taxonomy" id="714166"/>
    <lineage>
        <taxon>Bacteria</taxon>
        <taxon>Bacillati</taxon>
        <taxon>Actinomycetota</taxon>
        <taxon>Actinomycetes</taxon>
        <taxon>Kitasatosporales</taxon>
        <taxon>Streptomycetaceae</taxon>
        <taxon>Streptomyces</taxon>
    </lineage>
</organism>
<comment type="caution">
    <text evidence="2">The sequence shown here is derived from an EMBL/GenBank/DDBJ whole genome shotgun (WGS) entry which is preliminary data.</text>
</comment>
<dbReference type="RefSeq" id="WP_326019728.1">
    <property type="nucleotide sequence ID" value="NZ_JAOZYC010000136.1"/>
</dbReference>
<evidence type="ECO:0000256" key="1">
    <source>
        <dbReference type="ARBA" id="ARBA00023239"/>
    </source>
</evidence>
<dbReference type="PROSITE" id="PS00488">
    <property type="entry name" value="PAL_HISTIDASE"/>
    <property type="match status" value="1"/>
</dbReference>
<dbReference type="SUPFAM" id="SSF48557">
    <property type="entry name" value="L-aspartase-like"/>
    <property type="match status" value="1"/>
</dbReference>
<dbReference type="PANTHER" id="PTHR10362">
    <property type="entry name" value="HISTIDINE AMMONIA-LYASE"/>
    <property type="match status" value="1"/>
</dbReference>
<keyword evidence="3" id="KW-1185">Reference proteome</keyword>
<evidence type="ECO:0000313" key="2">
    <source>
        <dbReference type="EMBL" id="MEB8340796.1"/>
    </source>
</evidence>